<evidence type="ECO:0000256" key="1">
    <source>
        <dbReference type="ARBA" id="ARBA00005772"/>
    </source>
</evidence>
<comment type="similarity">
    <text evidence="1">Belongs to the CRISPR-associated Csm4 family.</text>
</comment>
<keyword evidence="6" id="KW-1185">Reference proteome</keyword>
<evidence type="ECO:0000256" key="3">
    <source>
        <dbReference type="ARBA" id="ARBA00022884"/>
    </source>
</evidence>
<proteinExistence type="inferred from homology"/>
<gene>
    <name evidence="5" type="ORF">ELD05_00185</name>
</gene>
<dbReference type="AlphaFoldDB" id="A0A3T0D2H8"/>
<reference evidence="5 6" key="1">
    <citation type="submission" date="2018-12" db="EMBL/GenBank/DDBJ databases">
        <title>Genome sequence from the cellulolytic species, Caldicellulosiruptor changbaiensis.</title>
        <authorList>
            <person name="Blumer-Schuette S.E."/>
            <person name="Mendoza C."/>
        </authorList>
    </citation>
    <scope>NUCLEOTIDE SEQUENCE [LARGE SCALE GENOMIC DNA]</scope>
    <source>
        <strain evidence="5 6">CBS-Z</strain>
    </source>
</reference>
<keyword evidence="3" id="KW-0694">RNA-binding</keyword>
<dbReference type="EMBL" id="CP034791">
    <property type="protein sequence ID" value="AZT89229.1"/>
    <property type="molecule type" value="Genomic_DNA"/>
</dbReference>
<protein>
    <recommendedName>
        <fullName evidence="2">CRISPR system Cms protein Csm4</fullName>
    </recommendedName>
</protein>
<organism evidence="5 6">
    <name type="scientific">Caldicellulosiruptor changbaiensis</name>
    <dbReference type="NCBI Taxonomy" id="1222016"/>
    <lineage>
        <taxon>Bacteria</taxon>
        <taxon>Bacillati</taxon>
        <taxon>Bacillota</taxon>
        <taxon>Bacillota incertae sedis</taxon>
        <taxon>Caldicellulosiruptorales</taxon>
        <taxon>Caldicellulosiruptoraceae</taxon>
        <taxon>Caldicellulosiruptor</taxon>
    </lineage>
</organism>
<evidence type="ECO:0000313" key="6">
    <source>
        <dbReference type="Proteomes" id="UP000282930"/>
    </source>
</evidence>
<accession>A0A3T0D2H8</accession>
<dbReference type="RefSeq" id="WP_127350854.1">
    <property type="nucleotide sequence ID" value="NZ_CP034791.1"/>
</dbReference>
<dbReference type="NCBIfam" id="TIGR01903">
    <property type="entry name" value="cas5_csm4"/>
    <property type="match status" value="1"/>
</dbReference>
<sequence>MIYRADFLISSSSSKLISPVIFGAIADKVFELTEEKQAKELVFDMAQNVLISDALPSEEEEDDFIRYFYVPRIIPPYEDDQNSLSLRERRELARKNKKLAKSVSLVEIDNSGILKEADPSKVKDPVDFYRIGIQVNRKSAASEVGIFFYHQEFRFSKKQCYSIYIQCKKPSLVNKIEECFKVIELTGFGPDVSIGKGKISFLRHNQRILCRDEVTEQFFDSEPDVEKEYVNIASTILFDKAVSACQFKSYQTFRYDSKGYGVFKPPYFCAERSSVVVPKGKDLSFLIEYKGRFIYTCIFPLRLIQIGGEKI</sequence>
<evidence type="ECO:0000313" key="5">
    <source>
        <dbReference type="EMBL" id="AZT89229.1"/>
    </source>
</evidence>
<name>A0A3T0D2H8_9FIRM</name>
<dbReference type="Proteomes" id="UP000282930">
    <property type="component" value="Chromosome"/>
</dbReference>
<dbReference type="KEGG" id="ccha:ELD05_00185"/>
<dbReference type="GO" id="GO:0051607">
    <property type="term" value="P:defense response to virus"/>
    <property type="evidence" value="ECO:0007669"/>
    <property type="project" value="UniProtKB-KW"/>
</dbReference>
<evidence type="ECO:0000256" key="4">
    <source>
        <dbReference type="ARBA" id="ARBA00023118"/>
    </source>
</evidence>
<evidence type="ECO:0000256" key="2">
    <source>
        <dbReference type="ARBA" id="ARBA00016109"/>
    </source>
</evidence>
<dbReference type="InterPro" id="IPR005510">
    <property type="entry name" value="Csm4"/>
</dbReference>
<keyword evidence="4" id="KW-0051">Antiviral defense</keyword>
<dbReference type="GO" id="GO:0003723">
    <property type="term" value="F:RNA binding"/>
    <property type="evidence" value="ECO:0007669"/>
    <property type="project" value="UniProtKB-KW"/>
</dbReference>